<proteinExistence type="predicted"/>
<gene>
    <name evidence="2" type="ORF">C1I95_22555</name>
</gene>
<evidence type="ECO:0000313" key="2">
    <source>
        <dbReference type="EMBL" id="PZG14012.1"/>
    </source>
</evidence>
<sequence>MCAAPPRQITGTTSTTDPARAARRGKPTVRLTVGRPGRTECHQIALSGRFPGVIDRDQAEQIAAVWARRDSLRLGHECRPTVAEFDLGYVITSTASTQVRALPGDLPTSVVDKQTGEVTTWPRVPPEVVERLYRRSRPTGPPVARTVDPAGQLLREISRLPTPTTTAHLTLDGRIFTAHGAKGDVQLNHHPLVRAYLDELPTGQLVRGGERHAELVVVSDVLHEHDHRRAAEGIAPMSMGDAKDLLESARIEAFRVREPGDPHGGPTDRPCDSCLHLLVDFNVLPCSERADPVAWLPEPAPDPSPGRFPPEVAHALVAAGWRPHFADEVMARSAIHDVGAVRGRTHEHPTFPAVTATLTAFPSLVGRRQGPGQQVWISRFDIRPRQVAHTADSLADFAAVIGARLFPIGTEDQHSIIAVDEHGRIFALDQAGEWFLGADIDAALTTLLLGRAPARVRDDGTW</sequence>
<name>A0A2W2DQ05_9ACTN</name>
<organism evidence="2 3">
    <name type="scientific">Micromonospora craterilacus</name>
    <dbReference type="NCBI Taxonomy" id="1655439"/>
    <lineage>
        <taxon>Bacteria</taxon>
        <taxon>Bacillati</taxon>
        <taxon>Actinomycetota</taxon>
        <taxon>Actinomycetes</taxon>
        <taxon>Micromonosporales</taxon>
        <taxon>Micromonosporaceae</taxon>
        <taxon>Micromonospora</taxon>
    </lineage>
</organism>
<evidence type="ECO:0008006" key="4">
    <source>
        <dbReference type="Google" id="ProtNLM"/>
    </source>
</evidence>
<dbReference type="Pfam" id="PF14431">
    <property type="entry name" value="YwqJ-deaminase"/>
    <property type="match status" value="1"/>
</dbReference>
<comment type="caution">
    <text evidence="2">The sequence shown here is derived from an EMBL/GenBank/DDBJ whole genome shotgun (WGS) entry which is preliminary data.</text>
</comment>
<dbReference type="AlphaFoldDB" id="A0A2W2DQ05"/>
<evidence type="ECO:0000256" key="1">
    <source>
        <dbReference type="SAM" id="MobiDB-lite"/>
    </source>
</evidence>
<protein>
    <recommendedName>
        <fullName evidence="4">YwqJ-like deaminase</fullName>
    </recommendedName>
</protein>
<accession>A0A2W2DQ05</accession>
<dbReference type="InterPro" id="IPR025850">
    <property type="entry name" value="SUKH-3"/>
</dbReference>
<dbReference type="Proteomes" id="UP000248924">
    <property type="component" value="Unassembled WGS sequence"/>
</dbReference>
<dbReference type="InterPro" id="IPR025968">
    <property type="entry name" value="YwqJ_deaminase"/>
</dbReference>
<dbReference type="Pfam" id="PF14433">
    <property type="entry name" value="SUKH-3"/>
    <property type="match status" value="1"/>
</dbReference>
<feature type="region of interest" description="Disordered" evidence="1">
    <location>
        <begin position="1"/>
        <end position="26"/>
    </location>
</feature>
<reference evidence="2 3" key="1">
    <citation type="submission" date="2018-01" db="EMBL/GenBank/DDBJ databases">
        <title>Draft genome sequence of Jishengella sp. NA12.</title>
        <authorList>
            <person name="Sahin N."/>
            <person name="Ay H."/>
            <person name="Saygin H."/>
        </authorList>
    </citation>
    <scope>NUCLEOTIDE SEQUENCE [LARGE SCALE GENOMIC DNA]</scope>
    <source>
        <strain evidence="2 3">NA12</strain>
    </source>
</reference>
<dbReference type="OrthoDB" id="4552872at2"/>
<keyword evidence="3" id="KW-1185">Reference proteome</keyword>
<evidence type="ECO:0000313" key="3">
    <source>
        <dbReference type="Proteomes" id="UP000248924"/>
    </source>
</evidence>
<dbReference type="EMBL" id="POTY01000160">
    <property type="protein sequence ID" value="PZG14012.1"/>
    <property type="molecule type" value="Genomic_DNA"/>
</dbReference>